<keyword evidence="3" id="KW-1185">Reference proteome</keyword>
<proteinExistence type="predicted"/>
<gene>
    <name evidence="2" type="ORF">COEREDRAFT_5733</name>
</gene>
<evidence type="ECO:0000256" key="1">
    <source>
        <dbReference type="SAM" id="MobiDB-lite"/>
    </source>
</evidence>
<feature type="compositionally biased region" description="Low complexity" evidence="1">
    <location>
        <begin position="260"/>
        <end position="274"/>
    </location>
</feature>
<evidence type="ECO:0000313" key="2">
    <source>
        <dbReference type="EMBL" id="PIA19213.1"/>
    </source>
</evidence>
<dbReference type="GO" id="GO:0006368">
    <property type="term" value="P:transcription elongation by RNA polymerase II"/>
    <property type="evidence" value="ECO:0007669"/>
    <property type="project" value="InterPro"/>
</dbReference>
<dbReference type="Proteomes" id="UP000242474">
    <property type="component" value="Unassembled WGS sequence"/>
</dbReference>
<feature type="region of interest" description="Disordered" evidence="1">
    <location>
        <begin position="260"/>
        <end position="283"/>
    </location>
</feature>
<dbReference type="OrthoDB" id="21513at2759"/>
<feature type="region of interest" description="Disordered" evidence="1">
    <location>
        <begin position="147"/>
        <end position="218"/>
    </location>
</feature>
<dbReference type="EMBL" id="KZ303487">
    <property type="protein sequence ID" value="PIA19213.1"/>
    <property type="molecule type" value="Genomic_DNA"/>
</dbReference>
<protein>
    <recommendedName>
        <fullName evidence="4">Elongin-A</fullName>
    </recommendedName>
</protein>
<feature type="region of interest" description="Disordered" evidence="1">
    <location>
        <begin position="332"/>
        <end position="359"/>
    </location>
</feature>
<dbReference type="Pfam" id="PF06881">
    <property type="entry name" value="Elongin_A"/>
    <property type="match status" value="1"/>
</dbReference>
<dbReference type="PANTHER" id="PTHR15141:SF76">
    <property type="entry name" value="TRANSCRIPTION ELONGATION FACTOR B POLYPEPTIDE 3"/>
    <property type="match status" value="1"/>
</dbReference>
<feature type="compositionally biased region" description="Polar residues" evidence="1">
    <location>
        <begin position="152"/>
        <end position="162"/>
    </location>
</feature>
<dbReference type="AlphaFoldDB" id="A0A2G5BJN0"/>
<reference evidence="2 3" key="1">
    <citation type="journal article" date="2015" name="Genome Biol. Evol.">
        <title>Phylogenomic analyses indicate that early fungi evolved digesting cell walls of algal ancestors of land plants.</title>
        <authorList>
            <person name="Chang Y."/>
            <person name="Wang S."/>
            <person name="Sekimoto S."/>
            <person name="Aerts A.L."/>
            <person name="Choi C."/>
            <person name="Clum A."/>
            <person name="LaButti K.M."/>
            <person name="Lindquist E.A."/>
            <person name="Yee Ngan C."/>
            <person name="Ohm R.A."/>
            <person name="Salamov A.A."/>
            <person name="Grigoriev I.V."/>
            <person name="Spatafora J.W."/>
            <person name="Berbee M.L."/>
        </authorList>
    </citation>
    <scope>NUCLEOTIDE SEQUENCE [LARGE SCALE GENOMIC DNA]</scope>
    <source>
        <strain evidence="2 3">NRRL 1564</strain>
    </source>
</reference>
<sequence>MDGRVKVSAAVPSLKELCQRALMANIGRIRHLGPVPQYLVAEVLAYCTVEQLEAIEHSNPHLIPDNEDLWMVHCTAKYAEMRQLQLDIDQGIMPPMLSWRSQYWNMRRQDEIRAQQIMERVRSRTAEMERKRNARKIQQISAPVVCSRRGKTTANRQPSLSKGASLMQHARMKAKAHIQMLGPSATSRSTGQSQSNAVDARSPPPQPAHAPKPTTCARTTPIKAQPERNALLYPAHLSPANSPAQSPPYYPSSYSPPYFSSGSSCSPPHSNYSPPYVPDEGSCSQSDCAPGFNIFEDIMGVSVRSATLGLPSTVTIKGRPQNQKYQQQIAPLSTEPIPKKQRHVDKRDNFKQKGSLKEGGVVPELKVRSEDLIDSAAQNFFRELSG</sequence>
<dbReference type="STRING" id="763665.A0A2G5BJN0"/>
<name>A0A2G5BJN0_COERN</name>
<dbReference type="GO" id="GO:0070449">
    <property type="term" value="C:elongin complex"/>
    <property type="evidence" value="ECO:0007669"/>
    <property type="project" value="InterPro"/>
</dbReference>
<dbReference type="InterPro" id="IPR051870">
    <property type="entry name" value="Elongin-A_domain"/>
</dbReference>
<evidence type="ECO:0000313" key="3">
    <source>
        <dbReference type="Proteomes" id="UP000242474"/>
    </source>
</evidence>
<dbReference type="PANTHER" id="PTHR15141">
    <property type="entry name" value="TRANSCRIPTION ELONGATION FACTOR B POLYPEPTIDE 3"/>
    <property type="match status" value="1"/>
</dbReference>
<evidence type="ECO:0008006" key="4">
    <source>
        <dbReference type="Google" id="ProtNLM"/>
    </source>
</evidence>
<feature type="compositionally biased region" description="Polar residues" evidence="1">
    <location>
        <begin position="184"/>
        <end position="197"/>
    </location>
</feature>
<organism evidence="2 3">
    <name type="scientific">Coemansia reversa (strain ATCC 12441 / NRRL 1564)</name>
    <dbReference type="NCBI Taxonomy" id="763665"/>
    <lineage>
        <taxon>Eukaryota</taxon>
        <taxon>Fungi</taxon>
        <taxon>Fungi incertae sedis</taxon>
        <taxon>Zoopagomycota</taxon>
        <taxon>Kickxellomycotina</taxon>
        <taxon>Kickxellomycetes</taxon>
        <taxon>Kickxellales</taxon>
        <taxon>Kickxellaceae</taxon>
        <taxon>Coemansia</taxon>
    </lineage>
</organism>
<dbReference type="InterPro" id="IPR010684">
    <property type="entry name" value="RNA_pol_II_trans_fac_SIII_A"/>
</dbReference>
<dbReference type="Gene3D" id="6.10.250.3180">
    <property type="match status" value="1"/>
</dbReference>
<accession>A0A2G5BJN0</accession>